<proteinExistence type="predicted"/>
<gene>
    <name evidence="2" type="ORF">HNQ39_002566</name>
</gene>
<evidence type="ECO:0000313" key="3">
    <source>
        <dbReference type="Proteomes" id="UP000520814"/>
    </source>
</evidence>
<accession>A0A7W9W765</accession>
<protein>
    <recommendedName>
        <fullName evidence="1">BT-1020-like N-terminal beta-propeller domain-containing protein</fullName>
    </recommendedName>
</protein>
<evidence type="ECO:0000313" key="2">
    <source>
        <dbReference type="EMBL" id="MBB6050775.1"/>
    </source>
</evidence>
<dbReference type="Proteomes" id="UP000520814">
    <property type="component" value="Unassembled WGS sequence"/>
</dbReference>
<sequence>MIEVEVPPLDFTQTTGGLPLWPGATSATVVSAPDSLGWTYHHHPDIACWKGRLYVAWNACERDEDTWPSRELYSMSQDGKRWSAPQELFPQGISTPLRMYFYHSPEGRFFALAGKRVSQEPTREATKGPLVARELHADHTLGPVFDGAELQADPLFLAQQDYGRLLPEAGVFATSKALSFFRRGDGAWVAVGKKRWVAISHDDGATWTEPACPPTLITNMGKVWGQRLPGGRFLLAYNPHEHYRFPLALVTSDDGVHFGKMQVAHTELPARRFEGLHKSIGASYARGLSPWSSDGSRSESCAWLVYSMHKEEIVVTCLPL</sequence>
<organism evidence="2 3">
    <name type="scientific">Armatimonas rosea</name>
    <dbReference type="NCBI Taxonomy" id="685828"/>
    <lineage>
        <taxon>Bacteria</taxon>
        <taxon>Bacillati</taxon>
        <taxon>Armatimonadota</taxon>
        <taxon>Armatimonadia</taxon>
        <taxon>Armatimonadales</taxon>
        <taxon>Armatimonadaceae</taxon>
        <taxon>Armatimonas</taxon>
    </lineage>
</organism>
<keyword evidence="3" id="KW-1185">Reference proteome</keyword>
<reference evidence="2 3" key="1">
    <citation type="submission" date="2020-08" db="EMBL/GenBank/DDBJ databases">
        <title>Genomic Encyclopedia of Type Strains, Phase IV (KMG-IV): sequencing the most valuable type-strain genomes for metagenomic binning, comparative biology and taxonomic classification.</title>
        <authorList>
            <person name="Goeker M."/>
        </authorList>
    </citation>
    <scope>NUCLEOTIDE SEQUENCE [LARGE SCALE GENOMIC DNA]</scope>
    <source>
        <strain evidence="2 3">DSM 23562</strain>
    </source>
</reference>
<dbReference type="Pfam" id="PF24067">
    <property type="entry name" value="Beta-prop_BT_1020"/>
    <property type="match status" value="1"/>
</dbReference>
<dbReference type="AlphaFoldDB" id="A0A7W9W765"/>
<comment type="caution">
    <text evidence="2">The sequence shown here is derived from an EMBL/GenBank/DDBJ whole genome shotgun (WGS) entry which is preliminary data.</text>
</comment>
<evidence type="ECO:0000259" key="1">
    <source>
        <dbReference type="Pfam" id="PF24067"/>
    </source>
</evidence>
<dbReference type="RefSeq" id="WP_184196348.1">
    <property type="nucleotide sequence ID" value="NZ_JACHGW010000002.1"/>
</dbReference>
<dbReference type="InterPro" id="IPR036278">
    <property type="entry name" value="Sialidase_sf"/>
</dbReference>
<dbReference type="SUPFAM" id="SSF50939">
    <property type="entry name" value="Sialidases"/>
    <property type="match status" value="1"/>
</dbReference>
<dbReference type="CDD" id="cd15482">
    <property type="entry name" value="Sialidase_non-viral"/>
    <property type="match status" value="1"/>
</dbReference>
<dbReference type="EMBL" id="JACHGW010000002">
    <property type="protein sequence ID" value="MBB6050775.1"/>
    <property type="molecule type" value="Genomic_DNA"/>
</dbReference>
<name>A0A7W9W765_ARMRO</name>
<dbReference type="InterPro" id="IPR056425">
    <property type="entry name" value="Beta-prop_BT_1020"/>
</dbReference>
<feature type="domain" description="BT-1020-like N-terminal beta-propeller" evidence="1">
    <location>
        <begin position="32"/>
        <end position="145"/>
    </location>
</feature>